<feature type="compositionally biased region" description="Polar residues" evidence="1">
    <location>
        <begin position="140"/>
        <end position="158"/>
    </location>
</feature>
<name>A0ABR0HQM5_9PEZI</name>
<feature type="compositionally biased region" description="Pro residues" evidence="1">
    <location>
        <begin position="368"/>
        <end position="386"/>
    </location>
</feature>
<reference evidence="2 3" key="1">
    <citation type="journal article" date="2023" name="bioRxiv">
        <title>High-quality genome assemblies of four members of thePodospora anserinaspecies complex.</title>
        <authorList>
            <person name="Ament-Velasquez S.L."/>
            <person name="Vogan A.A."/>
            <person name="Wallerman O."/>
            <person name="Hartmann F."/>
            <person name="Gautier V."/>
            <person name="Silar P."/>
            <person name="Giraud T."/>
            <person name="Johannesson H."/>
        </authorList>
    </citation>
    <scope>NUCLEOTIDE SEQUENCE [LARGE SCALE GENOMIC DNA]</scope>
    <source>
        <strain evidence="2 3">CBS 411.78</strain>
    </source>
</reference>
<evidence type="ECO:0000313" key="3">
    <source>
        <dbReference type="Proteomes" id="UP001326199"/>
    </source>
</evidence>
<feature type="region of interest" description="Disordered" evidence="1">
    <location>
        <begin position="41"/>
        <end position="69"/>
    </location>
</feature>
<sequence length="903" mass="97641">MSIDKENKKTSEELAEEAAIQQAMMADLGIGRLDELPVDDGELAAMNKKKGGGKNGRHGRGDRGDREPRQEYIRRPQIQNDALVARGAKMSNVWQDAIASGVFEDDDAAAVKGLADLGGPRLHELKAEAKRKATVLLRYQESQSRNNLHPYATRSQMPPAQEPHHSFSHVQQMVKSGSPFVSNRNRKQKMSSSRNAGPSRLPPASAHLRQPSESAPLRQPVSSPLPGPSRIVQQAPRDVPVPPSQYGGNQHVANPPHMVARAEVLLNPPGRNQPLPAVVFLTVAPAPILGFCMMFAEHKLFVQFTIAEYQDFVSSDLTLSLHFGQNVLYFGLTFSTAGELESFLKVLRDLKAGKYAVGAFETSGQKPAPEPSVAPKPSIAPQPPVTPANAAPANGNTTVIRLPPVKPQASVSNNRAVQYASRFITGEASGTRQHDDESELKATQGVLINVEGKDTSPVLKRGSSEASALLSTLEPYGNEDALEVAPAVTSLGHDISRTSTPVENDALTHEPVKLSVPDAVAMLRNMLTAFLRKKAGGKTKREITATVEGIREAFIDVVCQNHTKSERQEVVAQIEDYLNSSAVAFVKPRRLQYTNEEMMAMNNSQVQPPAWLADVPYPYGKDGAPTPPVDGVDTKEYIRKSTIGMDWVLGKAESSAATTQKQPMTIAKTESSVAVENISPQASAAALKPVQAPVKPLAEYRKPDAGLGASRWSSTMDAPIQNSNAFTGLPYEKRWKEGSYFHDLAQLDPETRIDEAENLEDFFFPGSRAIGDRAGALATLQPSARYLGSDTQVGDLDRRMSRLTLEVPAGSREISCSTVRRDAFEQGSQLIPIEEPTPPLNAAARTFTPTARAFVPAAATPPPANTRRSSSASTSTLRGLGASRHASRAALPTTGRFNFHLPK</sequence>
<dbReference type="GeneID" id="87930374"/>
<feature type="compositionally biased region" description="Low complexity" evidence="1">
    <location>
        <begin position="387"/>
        <end position="397"/>
    </location>
</feature>
<feature type="region of interest" description="Disordered" evidence="1">
    <location>
        <begin position="363"/>
        <end position="397"/>
    </location>
</feature>
<comment type="caution">
    <text evidence="2">The sequence shown here is derived from an EMBL/GenBank/DDBJ whole genome shotgun (WGS) entry which is preliminary data.</text>
</comment>
<feature type="compositionally biased region" description="Low complexity" evidence="1">
    <location>
        <begin position="865"/>
        <end position="876"/>
    </location>
</feature>
<protein>
    <submittedName>
        <fullName evidence="2">Uncharacterized protein</fullName>
    </submittedName>
</protein>
<dbReference type="PANTHER" id="PTHR48125">
    <property type="entry name" value="LP07818P1"/>
    <property type="match status" value="1"/>
</dbReference>
<proteinExistence type="predicted"/>
<feature type="compositionally biased region" description="Basic residues" evidence="1">
    <location>
        <begin position="47"/>
        <end position="58"/>
    </location>
</feature>
<gene>
    <name evidence="2" type="ORF">QC763_209830</name>
</gene>
<feature type="compositionally biased region" description="Polar residues" evidence="1">
    <location>
        <begin position="168"/>
        <end position="183"/>
    </location>
</feature>
<dbReference type="PANTHER" id="PTHR48125:SF12">
    <property type="entry name" value="AT HOOK TRANSCRIPTION FACTOR FAMILY-RELATED"/>
    <property type="match status" value="1"/>
</dbReference>
<keyword evidence="3" id="KW-1185">Reference proteome</keyword>
<dbReference type="RefSeq" id="XP_062768897.1">
    <property type="nucleotide sequence ID" value="XM_062910031.1"/>
</dbReference>
<feature type="compositionally biased region" description="Basic and acidic residues" evidence="1">
    <location>
        <begin position="59"/>
        <end position="69"/>
    </location>
</feature>
<evidence type="ECO:0000256" key="1">
    <source>
        <dbReference type="SAM" id="MobiDB-lite"/>
    </source>
</evidence>
<feature type="region of interest" description="Disordered" evidence="1">
    <location>
        <begin position="140"/>
        <end position="246"/>
    </location>
</feature>
<dbReference type="EMBL" id="JAFFHB010000002">
    <property type="protein sequence ID" value="KAK4670227.1"/>
    <property type="molecule type" value="Genomic_DNA"/>
</dbReference>
<organism evidence="2 3">
    <name type="scientific">Podospora pseudopauciseta</name>
    <dbReference type="NCBI Taxonomy" id="2093780"/>
    <lineage>
        <taxon>Eukaryota</taxon>
        <taxon>Fungi</taxon>
        <taxon>Dikarya</taxon>
        <taxon>Ascomycota</taxon>
        <taxon>Pezizomycotina</taxon>
        <taxon>Sordariomycetes</taxon>
        <taxon>Sordariomycetidae</taxon>
        <taxon>Sordariales</taxon>
        <taxon>Podosporaceae</taxon>
        <taxon>Podospora</taxon>
    </lineage>
</organism>
<feature type="region of interest" description="Disordered" evidence="1">
    <location>
        <begin position="856"/>
        <end position="894"/>
    </location>
</feature>
<accession>A0ABR0HQM5</accession>
<dbReference type="Proteomes" id="UP001326199">
    <property type="component" value="Unassembled WGS sequence"/>
</dbReference>
<evidence type="ECO:0000313" key="2">
    <source>
        <dbReference type="EMBL" id="KAK4670227.1"/>
    </source>
</evidence>